<dbReference type="PROSITE" id="PS50949">
    <property type="entry name" value="HTH_GNTR"/>
    <property type="match status" value="1"/>
</dbReference>
<feature type="domain" description="HTH gntR-type" evidence="7">
    <location>
        <begin position="14"/>
        <end position="82"/>
    </location>
</feature>
<dbReference type="PRINTS" id="PR00035">
    <property type="entry name" value="HTHGNTR"/>
</dbReference>
<evidence type="ECO:0000256" key="6">
    <source>
        <dbReference type="SAM" id="MobiDB-lite"/>
    </source>
</evidence>
<dbReference type="SUPFAM" id="SSF46785">
    <property type="entry name" value="Winged helix' DNA-binding domain"/>
    <property type="match status" value="1"/>
</dbReference>
<dbReference type="InterPro" id="IPR015424">
    <property type="entry name" value="PyrdxlP-dep_Trfase"/>
</dbReference>
<dbReference type="PANTHER" id="PTHR46577">
    <property type="entry name" value="HTH-TYPE TRANSCRIPTIONAL REGULATORY PROTEIN GABR"/>
    <property type="match status" value="1"/>
</dbReference>
<evidence type="ECO:0000256" key="2">
    <source>
        <dbReference type="ARBA" id="ARBA00022898"/>
    </source>
</evidence>
<keyword evidence="3" id="KW-0805">Transcription regulation</keyword>
<keyword evidence="5" id="KW-0804">Transcription</keyword>
<dbReference type="RefSeq" id="WP_286217751.1">
    <property type="nucleotide sequence ID" value="NZ_AP027729.1"/>
</dbReference>
<dbReference type="InterPro" id="IPR036388">
    <property type="entry name" value="WH-like_DNA-bd_sf"/>
</dbReference>
<dbReference type="Proteomes" id="UP001321475">
    <property type="component" value="Chromosome"/>
</dbReference>
<comment type="similarity">
    <text evidence="1">In the C-terminal section; belongs to the class-I pyridoxal-phosphate-dependent aminotransferase family.</text>
</comment>
<organism evidence="8 9">
    <name type="scientific">Paraoerskovia sediminicola</name>
    <dbReference type="NCBI Taxonomy" id="1138587"/>
    <lineage>
        <taxon>Bacteria</taxon>
        <taxon>Bacillati</taxon>
        <taxon>Actinomycetota</taxon>
        <taxon>Actinomycetes</taxon>
        <taxon>Micrococcales</taxon>
        <taxon>Cellulomonadaceae</taxon>
        <taxon>Paraoerskovia</taxon>
    </lineage>
</organism>
<name>A0ABM8G5Y5_9CELL</name>
<evidence type="ECO:0000313" key="8">
    <source>
        <dbReference type="EMBL" id="BDZ43542.1"/>
    </source>
</evidence>
<dbReference type="CDD" id="cd07377">
    <property type="entry name" value="WHTH_GntR"/>
    <property type="match status" value="1"/>
</dbReference>
<keyword evidence="9" id="KW-1185">Reference proteome</keyword>
<keyword evidence="2" id="KW-0663">Pyridoxal phosphate</keyword>
<dbReference type="InterPro" id="IPR036390">
    <property type="entry name" value="WH_DNA-bd_sf"/>
</dbReference>
<dbReference type="InterPro" id="IPR051446">
    <property type="entry name" value="HTH_trans_reg/aminotransferase"/>
</dbReference>
<dbReference type="Gene3D" id="3.40.640.10">
    <property type="entry name" value="Type I PLP-dependent aspartate aminotransferase-like (Major domain)"/>
    <property type="match status" value="1"/>
</dbReference>
<sequence>MTTLPVHLDRAATSPLGVQLSDQVRQLVVAGTLRRGDRLPSSRALATELGVSRAVAEQAYEQLGAEGWIEGRRGSGTFVRSGAVTPVPPARPRREPASPRLVRLGAGDPWLDARHRAGWRRAWREVSTREPPRGYEDPRGLPALRTALAERVARTRGLAVDADDVIVTAGATAGLRHLLAALHAGPVGVEDPGYRAAVATVQASGRAVVDVPAHGAHAHVDGLAAVYTTPAHQHPLGHVMSADDRLSLLAAARRSGTVVVEDDYDSELRYDVAPVPALASLAPELVAYLGTASKSAVPSLRVGWAVLPGPLREVVDRHREVTHDGAAWPSQLALLTLLREGWLDTVVRTARRVYAERSERVAATLGPYATPAAASAGMYSTWLMPQERAERAQGAARAAGFDVPLLSDYTRTARDTGLVVGFGGVSDVDLDAALAALARGLDD</sequence>
<evidence type="ECO:0000256" key="1">
    <source>
        <dbReference type="ARBA" id="ARBA00005384"/>
    </source>
</evidence>
<protein>
    <submittedName>
        <fullName evidence="8">GntR family transcriptional regulator</fullName>
    </submittedName>
</protein>
<evidence type="ECO:0000313" key="9">
    <source>
        <dbReference type="Proteomes" id="UP001321475"/>
    </source>
</evidence>
<dbReference type="SMART" id="SM00345">
    <property type="entry name" value="HTH_GNTR"/>
    <property type="match status" value="1"/>
</dbReference>
<dbReference type="SUPFAM" id="SSF53383">
    <property type="entry name" value="PLP-dependent transferases"/>
    <property type="match status" value="1"/>
</dbReference>
<reference evidence="9" key="1">
    <citation type="journal article" date="2019" name="Int. J. Syst. Evol. Microbiol.">
        <title>The Global Catalogue of Microorganisms (GCM) 10K type strain sequencing project: providing services to taxonomists for standard genome sequencing and annotation.</title>
        <authorList>
            <consortium name="The Broad Institute Genomics Platform"/>
            <consortium name="The Broad Institute Genome Sequencing Center for Infectious Disease"/>
            <person name="Wu L."/>
            <person name="Ma J."/>
        </authorList>
    </citation>
    <scope>NUCLEOTIDE SEQUENCE [LARGE SCALE GENOMIC DNA]</scope>
    <source>
        <strain evidence="9">NBRC 108565</strain>
    </source>
</reference>
<evidence type="ECO:0000256" key="5">
    <source>
        <dbReference type="ARBA" id="ARBA00023163"/>
    </source>
</evidence>
<keyword evidence="4" id="KW-0238">DNA-binding</keyword>
<dbReference type="Pfam" id="PF00392">
    <property type="entry name" value="GntR"/>
    <property type="match status" value="1"/>
</dbReference>
<proteinExistence type="inferred from homology"/>
<dbReference type="InterPro" id="IPR015421">
    <property type="entry name" value="PyrdxlP-dep_Trfase_major"/>
</dbReference>
<evidence type="ECO:0000259" key="7">
    <source>
        <dbReference type="PROSITE" id="PS50949"/>
    </source>
</evidence>
<dbReference type="Pfam" id="PF00155">
    <property type="entry name" value="Aminotran_1_2"/>
    <property type="match status" value="1"/>
</dbReference>
<dbReference type="InterPro" id="IPR004839">
    <property type="entry name" value="Aminotransferase_I/II_large"/>
</dbReference>
<dbReference type="PANTHER" id="PTHR46577:SF1">
    <property type="entry name" value="HTH-TYPE TRANSCRIPTIONAL REGULATORY PROTEIN GABR"/>
    <property type="match status" value="1"/>
</dbReference>
<accession>A0ABM8G5Y5</accession>
<evidence type="ECO:0000256" key="3">
    <source>
        <dbReference type="ARBA" id="ARBA00023015"/>
    </source>
</evidence>
<gene>
    <name evidence="8" type="ORF">GCM10025865_28410</name>
</gene>
<dbReference type="EMBL" id="AP027729">
    <property type="protein sequence ID" value="BDZ43542.1"/>
    <property type="molecule type" value="Genomic_DNA"/>
</dbReference>
<feature type="region of interest" description="Disordered" evidence="6">
    <location>
        <begin position="80"/>
        <end position="101"/>
    </location>
</feature>
<evidence type="ECO:0000256" key="4">
    <source>
        <dbReference type="ARBA" id="ARBA00023125"/>
    </source>
</evidence>
<dbReference type="InterPro" id="IPR000524">
    <property type="entry name" value="Tscrpt_reg_HTH_GntR"/>
</dbReference>
<dbReference type="CDD" id="cd00609">
    <property type="entry name" value="AAT_like"/>
    <property type="match status" value="1"/>
</dbReference>
<dbReference type="Gene3D" id="1.10.10.10">
    <property type="entry name" value="Winged helix-like DNA-binding domain superfamily/Winged helix DNA-binding domain"/>
    <property type="match status" value="1"/>
</dbReference>